<comment type="caution">
    <text evidence="1">The sequence shown here is derived from an EMBL/GenBank/DDBJ whole genome shotgun (WGS) entry which is preliminary data.</text>
</comment>
<dbReference type="Proteomes" id="UP001165101">
    <property type="component" value="Unassembled WGS sequence"/>
</dbReference>
<sequence>MRLNSTDSLIDSVQIPSQQQQHLFQTPPQQQLQTAQFPNQSSSNCGSASGSSGQYSMLTPPPSVGVSNSSSSFNNVNNSSTINNPSIFNPSRTRTNSKSSISSLNFGPSSSSSNPLGNLNNNNNNNSNNNRQQQEQLSMDTFSFENSNQMPSHFNLQLNSAITLSNSQAAGLSLQSPFKDTGFQMNFPIQNSNSNSTTPTTTNGMGKLTRNNSASGLLRINSRNGSNGSLNIYSKQSPLLGPKQVPGNVGAPASAYSPANGSVLGPCDVEIDPLYNVTSQRKRDSLKLKRNMK</sequence>
<organism evidence="1 2">
    <name type="scientific">Candida boidinii</name>
    <name type="common">Yeast</name>
    <dbReference type="NCBI Taxonomy" id="5477"/>
    <lineage>
        <taxon>Eukaryota</taxon>
        <taxon>Fungi</taxon>
        <taxon>Dikarya</taxon>
        <taxon>Ascomycota</taxon>
        <taxon>Saccharomycotina</taxon>
        <taxon>Pichiomycetes</taxon>
        <taxon>Pichiales</taxon>
        <taxon>Pichiaceae</taxon>
        <taxon>Ogataea</taxon>
        <taxon>Ogataea/Candida clade</taxon>
    </lineage>
</organism>
<protein>
    <submittedName>
        <fullName evidence="1">Unnamed protein product</fullName>
    </submittedName>
</protein>
<accession>A0ACB5U5J6</accession>
<reference evidence="1" key="1">
    <citation type="submission" date="2023-04" db="EMBL/GenBank/DDBJ databases">
        <title>Candida boidinii NBRC 1967.</title>
        <authorList>
            <person name="Ichikawa N."/>
            <person name="Sato H."/>
            <person name="Tonouchi N."/>
        </authorList>
    </citation>
    <scope>NUCLEOTIDE SEQUENCE</scope>
    <source>
        <strain evidence="1">NBRC 1967</strain>
    </source>
</reference>
<name>A0ACB5U5J6_CANBO</name>
<proteinExistence type="predicted"/>
<gene>
    <name evidence="1" type="ORF">Cboi01_000595600</name>
</gene>
<dbReference type="EMBL" id="BSXV01005168">
    <property type="protein sequence ID" value="GMF01837.1"/>
    <property type="molecule type" value="Genomic_DNA"/>
</dbReference>
<keyword evidence="2" id="KW-1185">Reference proteome</keyword>
<evidence type="ECO:0000313" key="1">
    <source>
        <dbReference type="EMBL" id="GMF01837.1"/>
    </source>
</evidence>
<evidence type="ECO:0000313" key="2">
    <source>
        <dbReference type="Proteomes" id="UP001165101"/>
    </source>
</evidence>